<dbReference type="OrthoDB" id="1939092at2759"/>
<sequence length="549" mass="60633">MERGKDEGKMMGPMFPRLHVNDTDKGGPRAPPRNKMALYEQLSIPSQRFSHTLLPHNRNCITPNSVPFSSQGSGIEWGVFSSRQQPPRLIFEKQNSQYSDLNSPLTETEPRKKLDEDEFAVPIFTNSRPSPVDDREKGTPFSPSYFNNSSKFSKAAKSDVIEHLPRQEGQFHKERYSQGSVVGQHKFVKAISNSSIVEKTGEQQTYTSSNHEARSGHSNRINSPELAESKPATGIYRAVSRELKSSLSKSKCSISSNAFRSEDQTIVHDAANDGESREADRSCGPLQTGNMERKESVSEALVVDAVIGLDITPDDVVGILGQRQFWKARRTITNQQRVFAYQIFELHRLIKVQKGMSLSPHLLQDVASSHKPVEPAVPPRIIPSNVALVNVFKGESGKPSHKNEVQVQKSVGEPSLPAAQTGGNSQAPSFSSKYTPTGYQTQPHGHQWLIPLMSPSEGLVYKPYPGNSLVSLVHGGYINPVSGSFSTPIFGIPFQLPTFPSPAPECYFPPYCMPIMTAAFSGSSVEQTDVPLCRQINITYPRNECSHPT</sequence>
<feature type="region of interest" description="Disordered" evidence="1">
    <location>
        <begin position="199"/>
        <end position="233"/>
    </location>
</feature>
<feature type="region of interest" description="Disordered" evidence="1">
    <location>
        <begin position="270"/>
        <end position="291"/>
    </location>
</feature>
<name>A0A2Z7BZ36_9LAMI</name>
<dbReference type="GO" id="GO:2000028">
    <property type="term" value="P:regulation of photoperiodism, flowering"/>
    <property type="evidence" value="ECO:0007669"/>
    <property type="project" value="InterPro"/>
</dbReference>
<feature type="region of interest" description="Disordered" evidence="1">
    <location>
        <begin position="414"/>
        <end position="439"/>
    </location>
</feature>
<dbReference type="AlphaFoldDB" id="A0A2Z7BZ36"/>
<keyword evidence="3" id="KW-1185">Reference proteome</keyword>
<evidence type="ECO:0000313" key="2">
    <source>
        <dbReference type="EMBL" id="KZV37295.1"/>
    </source>
</evidence>
<feature type="compositionally biased region" description="Basic and acidic residues" evidence="1">
    <location>
        <begin position="270"/>
        <end position="281"/>
    </location>
</feature>
<dbReference type="InterPro" id="IPR039319">
    <property type="entry name" value="ELF3-like"/>
</dbReference>
<protein>
    <submittedName>
        <fullName evidence="2">Protein EARLY FLOWERING 3</fullName>
    </submittedName>
</protein>
<proteinExistence type="predicted"/>
<feature type="compositionally biased region" description="Polar residues" evidence="1">
    <location>
        <begin position="421"/>
        <end position="439"/>
    </location>
</feature>
<evidence type="ECO:0000256" key="1">
    <source>
        <dbReference type="SAM" id="MobiDB-lite"/>
    </source>
</evidence>
<dbReference type="EMBL" id="KV003145">
    <property type="protein sequence ID" value="KZV37295.1"/>
    <property type="molecule type" value="Genomic_DNA"/>
</dbReference>
<gene>
    <name evidence="2" type="ORF">F511_16444</name>
</gene>
<dbReference type="PANTHER" id="PTHR34281:SF2">
    <property type="entry name" value="PROTEIN EARLY FLOWERING 3"/>
    <property type="match status" value="1"/>
</dbReference>
<organism evidence="2 3">
    <name type="scientific">Dorcoceras hygrometricum</name>
    <dbReference type="NCBI Taxonomy" id="472368"/>
    <lineage>
        <taxon>Eukaryota</taxon>
        <taxon>Viridiplantae</taxon>
        <taxon>Streptophyta</taxon>
        <taxon>Embryophyta</taxon>
        <taxon>Tracheophyta</taxon>
        <taxon>Spermatophyta</taxon>
        <taxon>Magnoliopsida</taxon>
        <taxon>eudicotyledons</taxon>
        <taxon>Gunneridae</taxon>
        <taxon>Pentapetalae</taxon>
        <taxon>asterids</taxon>
        <taxon>lamiids</taxon>
        <taxon>Lamiales</taxon>
        <taxon>Gesneriaceae</taxon>
        <taxon>Didymocarpoideae</taxon>
        <taxon>Trichosporeae</taxon>
        <taxon>Loxocarpinae</taxon>
        <taxon>Dorcoceras</taxon>
    </lineage>
</organism>
<feature type="region of interest" description="Disordered" evidence="1">
    <location>
        <begin position="1"/>
        <end position="32"/>
    </location>
</feature>
<feature type="region of interest" description="Disordered" evidence="1">
    <location>
        <begin position="124"/>
        <end position="146"/>
    </location>
</feature>
<dbReference type="PANTHER" id="PTHR34281">
    <property type="entry name" value="PROTEIN EARLY FLOWERING 3"/>
    <property type="match status" value="1"/>
</dbReference>
<dbReference type="Proteomes" id="UP000250235">
    <property type="component" value="Unassembled WGS sequence"/>
</dbReference>
<accession>A0A2Z7BZ36</accession>
<reference evidence="2 3" key="1">
    <citation type="journal article" date="2015" name="Proc. Natl. Acad. Sci. U.S.A.">
        <title>The resurrection genome of Boea hygrometrica: A blueprint for survival of dehydration.</title>
        <authorList>
            <person name="Xiao L."/>
            <person name="Yang G."/>
            <person name="Zhang L."/>
            <person name="Yang X."/>
            <person name="Zhao S."/>
            <person name="Ji Z."/>
            <person name="Zhou Q."/>
            <person name="Hu M."/>
            <person name="Wang Y."/>
            <person name="Chen M."/>
            <person name="Xu Y."/>
            <person name="Jin H."/>
            <person name="Xiao X."/>
            <person name="Hu G."/>
            <person name="Bao F."/>
            <person name="Hu Y."/>
            <person name="Wan P."/>
            <person name="Li L."/>
            <person name="Deng X."/>
            <person name="Kuang T."/>
            <person name="Xiang C."/>
            <person name="Zhu J.K."/>
            <person name="Oliver M.J."/>
            <person name="He Y."/>
        </authorList>
    </citation>
    <scope>NUCLEOTIDE SEQUENCE [LARGE SCALE GENOMIC DNA]</scope>
    <source>
        <strain evidence="3">cv. XS01</strain>
    </source>
</reference>
<feature type="compositionally biased region" description="Polar residues" evidence="1">
    <location>
        <begin position="199"/>
        <end position="222"/>
    </location>
</feature>
<evidence type="ECO:0000313" key="3">
    <source>
        <dbReference type="Proteomes" id="UP000250235"/>
    </source>
</evidence>